<feature type="transmembrane region" description="Helical" evidence="6">
    <location>
        <begin position="239"/>
        <end position="258"/>
    </location>
</feature>
<protein>
    <submittedName>
        <fullName evidence="7">Putative permease</fullName>
    </submittedName>
</protein>
<sequence length="343" mass="38725">MLLDEQQKIGLFFVVLYSVFFIIFMEIHLMSGVISGLLTYTLTQKLEDFLAKKMHRWGNKAKLFSVLLLSLLIMAILISGFGYLISWVISVAKDPQQTLTHIQSLFNSIASSLPKELNKYIPDNLIELRTNALNFIKEHVLYLQSVVKQLFHSLLIIIIGMVIGLIAGYQQNKRNITETHSSSTIYMQALKEGVNRLVLVFQYVAFSQVVISFFNTILTAIFLLIILPLFGIHLPFSKSLILATFVLGLIPIIGNLIVNTIMCLVAFTISFWMAVIVLLYLIIIHKIEYILNAKIIGNKIHAGICELLIAMVLSESLFGVIGLIFAPIFYAFLKLSLKQLKII</sequence>
<evidence type="ECO:0000256" key="3">
    <source>
        <dbReference type="ARBA" id="ARBA00022692"/>
    </source>
</evidence>
<comment type="caution">
    <text evidence="7">The sequence shown here is derived from an EMBL/GenBank/DDBJ whole genome shotgun (WGS) entry which is preliminary data.</text>
</comment>
<reference evidence="7 8" key="1">
    <citation type="journal article" date="2014" name="PLoS Genet.">
        <title>Hidden diversity in honey bee gut symbionts detected by single-cell genomics.</title>
        <authorList>
            <person name="Engel P."/>
            <person name="Stepanauskas R."/>
            <person name="Moran N."/>
        </authorList>
    </citation>
    <scope>NUCLEOTIDE SEQUENCE [LARGE SCALE GENOMIC DNA]</scope>
    <source>
        <strain evidence="7 8">SCGC AB-598-J21</strain>
    </source>
</reference>
<accession>A0A074V6K4</accession>
<dbReference type="InterPro" id="IPR002549">
    <property type="entry name" value="AI-2E-like"/>
</dbReference>
<keyword evidence="5 6" id="KW-0472">Membrane</keyword>
<evidence type="ECO:0000313" key="7">
    <source>
        <dbReference type="EMBL" id="KEQ00836.1"/>
    </source>
</evidence>
<evidence type="ECO:0000256" key="1">
    <source>
        <dbReference type="ARBA" id="ARBA00004141"/>
    </source>
</evidence>
<keyword evidence="3 6" id="KW-0812">Transmembrane</keyword>
<dbReference type="GO" id="GO:0016020">
    <property type="term" value="C:membrane"/>
    <property type="evidence" value="ECO:0007669"/>
    <property type="project" value="UniProtKB-SubCell"/>
</dbReference>
<organism evidence="7 8">
    <name type="scientific">Snodgrassella alvi SCGC AB-598-J21</name>
    <dbReference type="NCBI Taxonomy" id="1385367"/>
    <lineage>
        <taxon>Bacteria</taxon>
        <taxon>Pseudomonadati</taxon>
        <taxon>Pseudomonadota</taxon>
        <taxon>Betaproteobacteria</taxon>
        <taxon>Neisseriales</taxon>
        <taxon>Neisseriaceae</taxon>
        <taxon>Snodgrassella</taxon>
    </lineage>
</organism>
<name>A0A074V6K4_9NEIS</name>
<dbReference type="EMBL" id="AVQL01000443">
    <property type="protein sequence ID" value="KEQ00836.1"/>
    <property type="molecule type" value="Genomic_DNA"/>
</dbReference>
<dbReference type="Pfam" id="PF01594">
    <property type="entry name" value="AI-2E_transport"/>
    <property type="match status" value="1"/>
</dbReference>
<feature type="transmembrane region" description="Helical" evidence="6">
    <location>
        <begin position="150"/>
        <end position="169"/>
    </location>
</feature>
<feature type="transmembrane region" description="Helical" evidence="6">
    <location>
        <begin position="63"/>
        <end position="89"/>
    </location>
</feature>
<comment type="similarity">
    <text evidence="2">Belongs to the autoinducer-2 exporter (AI-2E) (TC 2.A.86) family.</text>
</comment>
<feature type="transmembrane region" description="Helical" evidence="6">
    <location>
        <begin position="12"/>
        <end position="42"/>
    </location>
</feature>
<dbReference type="Proteomes" id="UP000027644">
    <property type="component" value="Unassembled WGS sequence"/>
</dbReference>
<evidence type="ECO:0000256" key="6">
    <source>
        <dbReference type="SAM" id="Phobius"/>
    </source>
</evidence>
<feature type="transmembrane region" description="Helical" evidence="6">
    <location>
        <begin position="265"/>
        <end position="287"/>
    </location>
</feature>
<feature type="transmembrane region" description="Helical" evidence="6">
    <location>
        <begin position="307"/>
        <end position="333"/>
    </location>
</feature>
<evidence type="ECO:0000313" key="8">
    <source>
        <dbReference type="Proteomes" id="UP000027644"/>
    </source>
</evidence>
<feature type="transmembrane region" description="Helical" evidence="6">
    <location>
        <begin position="197"/>
        <end position="227"/>
    </location>
</feature>
<evidence type="ECO:0000256" key="5">
    <source>
        <dbReference type="ARBA" id="ARBA00023136"/>
    </source>
</evidence>
<comment type="subcellular location">
    <subcellularLocation>
        <location evidence="1">Membrane</location>
        <topology evidence="1">Multi-pass membrane protein</topology>
    </subcellularLocation>
</comment>
<evidence type="ECO:0000256" key="4">
    <source>
        <dbReference type="ARBA" id="ARBA00022989"/>
    </source>
</evidence>
<evidence type="ECO:0000256" key="2">
    <source>
        <dbReference type="ARBA" id="ARBA00009773"/>
    </source>
</evidence>
<dbReference type="AlphaFoldDB" id="A0A074V6K4"/>
<proteinExistence type="inferred from homology"/>
<gene>
    <name evidence="7" type="ORF">SASC598J21_013530</name>
</gene>
<keyword evidence="4 6" id="KW-1133">Transmembrane helix</keyword>